<accession>A0A182QAW8</accession>
<evidence type="ECO:0000313" key="1">
    <source>
        <dbReference type="EnsemblMetazoa" id="AFAF006524-PA"/>
    </source>
</evidence>
<evidence type="ECO:0000313" key="2">
    <source>
        <dbReference type="Proteomes" id="UP000075886"/>
    </source>
</evidence>
<dbReference type="Proteomes" id="UP000075886">
    <property type="component" value="Unassembled WGS sequence"/>
</dbReference>
<keyword evidence="2" id="KW-1185">Reference proteome</keyword>
<dbReference type="VEuPathDB" id="VectorBase:AFAF006524"/>
<sequence length="522" mass="59875">MKHLPKVLEYQYPFLFLHRDPRRQCLDTAGDKIRHRRRKVRRVERFQQHLREDRVPFVHPVVGQHERVQRERLRVVTALQILLGHIDGELLAKPQTPVHLELCHRFPEQTDDFRRMVVRFLVLLHQADDLLLGHGLARLDAAADAEEIAVQGRVGDRAEVGRTARPERGTLQEGFLPLADVLGRLVEVDTGMLGLQRRQPILDRVAEQLREGTVLYAQPGVVLEQQLLEAGQLAVLVDVVLELRYRIFRRVQAEEQLAHLVVDEPGDRFQLETVRVDDSHVVEEGVRLAVVAQRVRLVQLQLGDETELELVPDFERRVRVRQLIAVQPNLLHHLRVVGLRELEKRRLQPKDVTHQVVVVWKHEQHLGVDVTVAGELGGPFRCEHVLALLQMVASLEQGDRDARVPALERVLQHLDRGGTLQLFLRPLGIVPFQVLKQYHHRRQHVQMLQHPVPLEDTLRGVPFSTTNRLSQEYRSWSSSLLPSKLLARPTLSGDAECQASQYVSIARSPCALEPCHTSFWGL</sequence>
<reference evidence="2" key="1">
    <citation type="submission" date="2014-01" db="EMBL/GenBank/DDBJ databases">
        <title>The Genome Sequence of Anopheles farauti FAR1 (V2).</title>
        <authorList>
            <consortium name="The Broad Institute Genomics Platform"/>
            <person name="Neafsey D.E."/>
            <person name="Besansky N."/>
            <person name="Howell P."/>
            <person name="Walton C."/>
            <person name="Young S.K."/>
            <person name="Zeng Q."/>
            <person name="Gargeya S."/>
            <person name="Fitzgerald M."/>
            <person name="Haas B."/>
            <person name="Abouelleil A."/>
            <person name="Allen A.W."/>
            <person name="Alvarado L."/>
            <person name="Arachchi H.M."/>
            <person name="Berlin A.M."/>
            <person name="Chapman S.B."/>
            <person name="Gainer-Dewar J."/>
            <person name="Goldberg J."/>
            <person name="Griggs A."/>
            <person name="Gujja S."/>
            <person name="Hansen M."/>
            <person name="Howarth C."/>
            <person name="Imamovic A."/>
            <person name="Ireland A."/>
            <person name="Larimer J."/>
            <person name="McCowan C."/>
            <person name="Murphy C."/>
            <person name="Pearson M."/>
            <person name="Poon T.W."/>
            <person name="Priest M."/>
            <person name="Roberts A."/>
            <person name="Saif S."/>
            <person name="Shea T."/>
            <person name="Sisk P."/>
            <person name="Sykes S."/>
            <person name="Wortman J."/>
            <person name="Nusbaum C."/>
            <person name="Birren B."/>
        </authorList>
    </citation>
    <scope>NUCLEOTIDE SEQUENCE [LARGE SCALE GENOMIC DNA]</scope>
    <source>
        <strain evidence="2">FAR1</strain>
    </source>
</reference>
<proteinExistence type="predicted"/>
<name>A0A182QAW8_9DIPT</name>
<dbReference type="EnsemblMetazoa" id="AFAF006524-RA">
    <property type="protein sequence ID" value="AFAF006524-PA"/>
    <property type="gene ID" value="AFAF006524"/>
</dbReference>
<dbReference type="EMBL" id="AXCN02000475">
    <property type="status" value="NOT_ANNOTATED_CDS"/>
    <property type="molecule type" value="Genomic_DNA"/>
</dbReference>
<organism evidence="1 2">
    <name type="scientific">Anopheles farauti</name>
    <dbReference type="NCBI Taxonomy" id="69004"/>
    <lineage>
        <taxon>Eukaryota</taxon>
        <taxon>Metazoa</taxon>
        <taxon>Ecdysozoa</taxon>
        <taxon>Arthropoda</taxon>
        <taxon>Hexapoda</taxon>
        <taxon>Insecta</taxon>
        <taxon>Pterygota</taxon>
        <taxon>Neoptera</taxon>
        <taxon>Endopterygota</taxon>
        <taxon>Diptera</taxon>
        <taxon>Nematocera</taxon>
        <taxon>Culicoidea</taxon>
        <taxon>Culicidae</taxon>
        <taxon>Anophelinae</taxon>
        <taxon>Anopheles</taxon>
    </lineage>
</organism>
<reference evidence="1" key="2">
    <citation type="submission" date="2020-05" db="UniProtKB">
        <authorList>
            <consortium name="EnsemblMetazoa"/>
        </authorList>
    </citation>
    <scope>IDENTIFICATION</scope>
    <source>
        <strain evidence="1">FAR1</strain>
    </source>
</reference>
<protein>
    <submittedName>
        <fullName evidence="1">Uncharacterized protein</fullName>
    </submittedName>
</protein>
<dbReference type="AlphaFoldDB" id="A0A182QAW8"/>